<protein>
    <submittedName>
        <fullName evidence="1">Uncharacterized protein</fullName>
    </submittedName>
</protein>
<proteinExistence type="predicted"/>
<dbReference type="Proteomes" id="UP000499080">
    <property type="component" value="Unassembled WGS sequence"/>
</dbReference>
<name>A0A4Y2D4D4_ARAVE</name>
<evidence type="ECO:0000313" key="1">
    <source>
        <dbReference type="EMBL" id="GBM11632.1"/>
    </source>
</evidence>
<comment type="caution">
    <text evidence="1">The sequence shown here is derived from an EMBL/GenBank/DDBJ whole genome shotgun (WGS) entry which is preliminary data.</text>
</comment>
<keyword evidence="2" id="KW-1185">Reference proteome</keyword>
<evidence type="ECO:0000313" key="2">
    <source>
        <dbReference type="Proteomes" id="UP000499080"/>
    </source>
</evidence>
<organism evidence="1 2">
    <name type="scientific">Araneus ventricosus</name>
    <name type="common">Orbweaver spider</name>
    <name type="synonym">Epeira ventricosa</name>
    <dbReference type="NCBI Taxonomy" id="182803"/>
    <lineage>
        <taxon>Eukaryota</taxon>
        <taxon>Metazoa</taxon>
        <taxon>Ecdysozoa</taxon>
        <taxon>Arthropoda</taxon>
        <taxon>Chelicerata</taxon>
        <taxon>Arachnida</taxon>
        <taxon>Araneae</taxon>
        <taxon>Araneomorphae</taxon>
        <taxon>Entelegynae</taxon>
        <taxon>Araneoidea</taxon>
        <taxon>Araneidae</taxon>
        <taxon>Araneus</taxon>
    </lineage>
</organism>
<reference evidence="1 2" key="1">
    <citation type="journal article" date="2019" name="Sci. Rep.">
        <title>Orb-weaving spider Araneus ventricosus genome elucidates the spidroin gene catalogue.</title>
        <authorList>
            <person name="Kono N."/>
            <person name="Nakamura H."/>
            <person name="Ohtoshi R."/>
            <person name="Moran D.A.P."/>
            <person name="Shinohara A."/>
            <person name="Yoshida Y."/>
            <person name="Fujiwara M."/>
            <person name="Mori M."/>
            <person name="Tomita M."/>
            <person name="Arakawa K."/>
        </authorList>
    </citation>
    <scope>NUCLEOTIDE SEQUENCE [LARGE SCALE GENOMIC DNA]</scope>
</reference>
<sequence>MENLSPPPSLKLNSNPVESWKQWKELFQLYIEMTSLNAEPVSQKVAILLHVTGEECLEIYNTFDEVSSDSLNGILAKFEAYFFPQRNITYECQKLFLLVQRVVREIFRNSLADSKDPYLVLLLYRFTPVLE</sequence>
<dbReference type="OrthoDB" id="6432042at2759"/>
<dbReference type="EMBL" id="BGPR01000302">
    <property type="protein sequence ID" value="GBM11632.1"/>
    <property type="molecule type" value="Genomic_DNA"/>
</dbReference>
<accession>A0A4Y2D4D4</accession>
<dbReference type="AlphaFoldDB" id="A0A4Y2D4D4"/>
<gene>
    <name evidence="1" type="ORF">AVEN_16947_1</name>
</gene>